<evidence type="ECO:0000256" key="1">
    <source>
        <dbReference type="SAM" id="MobiDB-lite"/>
    </source>
</evidence>
<reference evidence="3" key="1">
    <citation type="journal article" date="2019" name="Int. J. Syst. Evol. Microbiol.">
        <title>The Global Catalogue of Microorganisms (GCM) 10K type strain sequencing project: providing services to taxonomists for standard genome sequencing and annotation.</title>
        <authorList>
            <consortium name="The Broad Institute Genomics Platform"/>
            <consortium name="The Broad Institute Genome Sequencing Center for Infectious Disease"/>
            <person name="Wu L."/>
            <person name="Ma J."/>
        </authorList>
    </citation>
    <scope>NUCLEOTIDE SEQUENCE [LARGE SCALE GENOMIC DNA]</scope>
    <source>
        <strain evidence="3">CGMCC 1.12989</strain>
    </source>
</reference>
<accession>A0ABV8RPC2</accession>
<proteinExistence type="predicted"/>
<name>A0ABV8RPC2_9SPHN</name>
<sequence length="55" mass="5813">MPQDYRTSHEPDGVQRQEGPGEHKAPHPGEQDTSADPTAAPLAHPDAAGDVDTAR</sequence>
<evidence type="ECO:0000313" key="3">
    <source>
        <dbReference type="Proteomes" id="UP001595828"/>
    </source>
</evidence>
<feature type="compositionally biased region" description="Basic and acidic residues" evidence="1">
    <location>
        <begin position="1"/>
        <end position="30"/>
    </location>
</feature>
<dbReference type="Proteomes" id="UP001595828">
    <property type="component" value="Unassembled WGS sequence"/>
</dbReference>
<dbReference type="EMBL" id="JBHSDR010000003">
    <property type="protein sequence ID" value="MFC4294136.1"/>
    <property type="molecule type" value="Genomic_DNA"/>
</dbReference>
<feature type="region of interest" description="Disordered" evidence="1">
    <location>
        <begin position="1"/>
        <end position="55"/>
    </location>
</feature>
<gene>
    <name evidence="2" type="ORF">ACFO0A_03580</name>
</gene>
<protein>
    <submittedName>
        <fullName evidence="2">Uncharacterized protein</fullName>
    </submittedName>
</protein>
<dbReference type="RefSeq" id="WP_379537601.1">
    <property type="nucleotide sequence ID" value="NZ_JBHSDR010000003.1"/>
</dbReference>
<comment type="caution">
    <text evidence="2">The sequence shown here is derived from an EMBL/GenBank/DDBJ whole genome shotgun (WGS) entry which is preliminary data.</text>
</comment>
<keyword evidence="3" id="KW-1185">Reference proteome</keyword>
<evidence type="ECO:0000313" key="2">
    <source>
        <dbReference type="EMBL" id="MFC4294136.1"/>
    </source>
</evidence>
<organism evidence="2 3">
    <name type="scientific">Novosphingobium tardum</name>
    <dbReference type="NCBI Taxonomy" id="1538021"/>
    <lineage>
        <taxon>Bacteria</taxon>
        <taxon>Pseudomonadati</taxon>
        <taxon>Pseudomonadota</taxon>
        <taxon>Alphaproteobacteria</taxon>
        <taxon>Sphingomonadales</taxon>
        <taxon>Sphingomonadaceae</taxon>
        <taxon>Novosphingobium</taxon>
    </lineage>
</organism>